<dbReference type="InterPro" id="IPR025411">
    <property type="entry name" value="DUF4136"/>
</dbReference>
<organism evidence="2 3">
    <name type="scientific">Isoalcanivorax pacificus W11-5</name>
    <dbReference type="NCBI Taxonomy" id="391936"/>
    <lineage>
        <taxon>Bacteria</taxon>
        <taxon>Pseudomonadati</taxon>
        <taxon>Pseudomonadota</taxon>
        <taxon>Gammaproteobacteria</taxon>
        <taxon>Oceanospirillales</taxon>
        <taxon>Alcanivoracaceae</taxon>
        <taxon>Isoalcanivorax</taxon>
    </lineage>
</organism>
<evidence type="ECO:0000313" key="2">
    <source>
        <dbReference type="EMBL" id="AJD50015.1"/>
    </source>
</evidence>
<name>A0A0B4XTK6_9GAMM</name>
<dbReference type="Gene3D" id="3.30.160.670">
    <property type="match status" value="1"/>
</dbReference>
<protein>
    <recommendedName>
        <fullName evidence="1">DUF4136 domain-containing protein</fullName>
    </recommendedName>
</protein>
<dbReference type="EMBL" id="CP004387">
    <property type="protein sequence ID" value="AJD50015.1"/>
    <property type="molecule type" value="Genomic_DNA"/>
</dbReference>
<dbReference type="HOGENOM" id="CLU_113282_2_1_6"/>
<dbReference type="AlphaFoldDB" id="A0A0B4XTK6"/>
<sequence length="169" mass="19052">MMPMLLVLLSGCASVVIDYDQQARFGQYDTYAFMPREEGKEYLSLDAARIERSLNRELGARGMRSTLPEEADILVRYDIETEIRNESSGFSYGLGYGRGAYGLGVVTAPDSYQIREGKLVVEFVRPDDKQAIWRGAGRRNLTEEMKPEARQALIDKLITDMLVEFPPAS</sequence>
<gene>
    <name evidence="2" type="ORF">S7S_18015</name>
</gene>
<reference evidence="2 3" key="1">
    <citation type="journal article" date="2012" name="J. Bacteriol.">
        <title>Genome sequence of an alkane-degrading bacterium, Alcanivorax pacificus type strain W11-5, isolated from deep sea sediment.</title>
        <authorList>
            <person name="Lai Q."/>
            <person name="Shao Z."/>
        </authorList>
    </citation>
    <scope>NUCLEOTIDE SEQUENCE [LARGE SCALE GENOMIC DNA]</scope>
    <source>
        <strain evidence="2 3">W11-5</strain>
    </source>
</reference>
<dbReference type="Pfam" id="PF13590">
    <property type="entry name" value="DUF4136"/>
    <property type="match status" value="1"/>
</dbReference>
<keyword evidence="3" id="KW-1185">Reference proteome</keyword>
<evidence type="ECO:0000313" key="3">
    <source>
        <dbReference type="Proteomes" id="UP000006764"/>
    </source>
</evidence>
<accession>A0A0B4XTK6</accession>
<proteinExistence type="predicted"/>
<evidence type="ECO:0000259" key="1">
    <source>
        <dbReference type="Pfam" id="PF13590"/>
    </source>
</evidence>
<dbReference type="STRING" id="391936.S7S_18015"/>
<feature type="domain" description="DUF4136" evidence="1">
    <location>
        <begin position="15"/>
        <end position="167"/>
    </location>
</feature>
<dbReference type="KEGG" id="apac:S7S_18015"/>
<dbReference type="Proteomes" id="UP000006764">
    <property type="component" value="Chromosome"/>
</dbReference>